<dbReference type="AlphaFoldDB" id="A0A6A6IBL2"/>
<name>A0A6A6IBL2_9PLEO</name>
<proteinExistence type="predicted"/>
<dbReference type="RefSeq" id="XP_033682601.1">
    <property type="nucleotide sequence ID" value="XM_033822802.1"/>
</dbReference>
<dbReference type="OrthoDB" id="5354164at2759"/>
<dbReference type="EMBL" id="ML987197">
    <property type="protein sequence ID" value="KAF2247597.1"/>
    <property type="molecule type" value="Genomic_DNA"/>
</dbReference>
<dbReference type="GeneID" id="54576132"/>
<evidence type="ECO:0000313" key="2">
    <source>
        <dbReference type="Proteomes" id="UP000800094"/>
    </source>
</evidence>
<feature type="non-terminal residue" evidence="1">
    <location>
        <position position="363"/>
    </location>
</feature>
<keyword evidence="2" id="KW-1185">Reference proteome</keyword>
<organism evidence="1 2">
    <name type="scientific">Trematosphaeria pertusa</name>
    <dbReference type="NCBI Taxonomy" id="390896"/>
    <lineage>
        <taxon>Eukaryota</taxon>
        <taxon>Fungi</taxon>
        <taxon>Dikarya</taxon>
        <taxon>Ascomycota</taxon>
        <taxon>Pezizomycotina</taxon>
        <taxon>Dothideomycetes</taxon>
        <taxon>Pleosporomycetidae</taxon>
        <taxon>Pleosporales</taxon>
        <taxon>Massarineae</taxon>
        <taxon>Trematosphaeriaceae</taxon>
        <taxon>Trematosphaeria</taxon>
    </lineage>
</organism>
<protein>
    <submittedName>
        <fullName evidence="1">Uncharacterized protein</fullName>
    </submittedName>
</protein>
<evidence type="ECO:0000313" key="1">
    <source>
        <dbReference type="EMBL" id="KAF2247597.1"/>
    </source>
</evidence>
<reference evidence="1" key="1">
    <citation type="journal article" date="2020" name="Stud. Mycol.">
        <title>101 Dothideomycetes genomes: a test case for predicting lifestyles and emergence of pathogens.</title>
        <authorList>
            <person name="Haridas S."/>
            <person name="Albert R."/>
            <person name="Binder M."/>
            <person name="Bloem J."/>
            <person name="Labutti K."/>
            <person name="Salamov A."/>
            <person name="Andreopoulos B."/>
            <person name="Baker S."/>
            <person name="Barry K."/>
            <person name="Bills G."/>
            <person name="Bluhm B."/>
            <person name="Cannon C."/>
            <person name="Castanera R."/>
            <person name="Culley D."/>
            <person name="Daum C."/>
            <person name="Ezra D."/>
            <person name="Gonzalez J."/>
            <person name="Henrissat B."/>
            <person name="Kuo A."/>
            <person name="Liang C."/>
            <person name="Lipzen A."/>
            <person name="Lutzoni F."/>
            <person name="Magnuson J."/>
            <person name="Mondo S."/>
            <person name="Nolan M."/>
            <person name="Ohm R."/>
            <person name="Pangilinan J."/>
            <person name="Park H.-J."/>
            <person name="Ramirez L."/>
            <person name="Alfaro M."/>
            <person name="Sun H."/>
            <person name="Tritt A."/>
            <person name="Yoshinaga Y."/>
            <person name="Zwiers L.-H."/>
            <person name="Turgeon B."/>
            <person name="Goodwin S."/>
            <person name="Spatafora J."/>
            <person name="Crous P."/>
            <person name="Grigoriev I."/>
        </authorList>
    </citation>
    <scope>NUCLEOTIDE SEQUENCE</scope>
    <source>
        <strain evidence="1">CBS 122368</strain>
    </source>
</reference>
<sequence>MSISRISNSLVSGTNENTLALVNFNIDFSLLKLEPPREFAGLGLSLTQQRREVAEEGSVHRTARRLGALFENSAPKSPNLIRAYGSRVSEISQGSTNEDIPQRHGVFAQCAGVDGTSVWAAATSGMSAIAVHLLACMLARAWSGPQATSIWVEIVEERRRMLRKQISDGLYDSSVQLGLAVSEDLSRNDLAQWDASTRAWLQVADDNQIRRQKQLMLIINNVNIPVNQGNSSVSTYARVTEAWKTALEALEKLFSGQSESISKGSILLGLASWHLYPNLLVLGEKITTIDFNDPAVEGSGQLTIGLRNPDPDKDEGVYWSLSLAHLKFYGEPVKVTSFTTRDASRLSIGEFHLLVLGSMISDW</sequence>
<gene>
    <name evidence="1" type="ORF">BU26DRAFT_400991</name>
</gene>
<dbReference type="Proteomes" id="UP000800094">
    <property type="component" value="Unassembled WGS sequence"/>
</dbReference>
<accession>A0A6A6IBL2</accession>